<dbReference type="InterPro" id="IPR016151">
    <property type="entry name" value="DNA_mismatch_repair_MutS_N"/>
</dbReference>
<organism evidence="17 18">
    <name type="scientific">Saccharomycopsis crataegensis</name>
    <dbReference type="NCBI Taxonomy" id="43959"/>
    <lineage>
        <taxon>Eukaryota</taxon>
        <taxon>Fungi</taxon>
        <taxon>Dikarya</taxon>
        <taxon>Ascomycota</taxon>
        <taxon>Saccharomycotina</taxon>
        <taxon>Saccharomycetes</taxon>
        <taxon>Saccharomycopsidaceae</taxon>
        <taxon>Saccharomycopsis</taxon>
    </lineage>
</organism>
<evidence type="ECO:0000256" key="15">
    <source>
        <dbReference type="SAM" id="MobiDB-lite"/>
    </source>
</evidence>
<feature type="region of interest" description="Disordered" evidence="15">
    <location>
        <begin position="1"/>
        <end position="29"/>
    </location>
</feature>
<dbReference type="RefSeq" id="XP_064851874.1">
    <property type="nucleotide sequence ID" value="XM_064995802.1"/>
</dbReference>
<dbReference type="InterPro" id="IPR007860">
    <property type="entry name" value="DNA_mmatch_repair_MutS_con_dom"/>
</dbReference>
<dbReference type="InterPro" id="IPR007695">
    <property type="entry name" value="DNA_mismatch_repair_MutS-lik_N"/>
</dbReference>
<dbReference type="EMBL" id="BTFZ01000004">
    <property type="protein sequence ID" value="GMM34874.1"/>
    <property type="molecule type" value="Genomic_DNA"/>
</dbReference>
<evidence type="ECO:0000256" key="9">
    <source>
        <dbReference type="ARBA" id="ARBA00023242"/>
    </source>
</evidence>
<comment type="caution">
    <text evidence="17">The sequence shown here is derived from an EMBL/GenBank/DDBJ whole genome shotgun (WGS) entry which is preliminary data.</text>
</comment>
<dbReference type="FunFam" id="3.40.50.300:FF:000870">
    <property type="entry name" value="MutS protein homolog 4"/>
    <property type="match status" value="1"/>
</dbReference>
<comment type="function">
    <text evidence="10">Component of the post-replicative DNA mismatch repair system (MMR). Heterodimerizes with MSH2 to form MutS beta, which binds to DNA mismatches thereby initiating DNA repair. MSH3 provides substrate-binding and substrate specificity to the complex. When bound, the MutS beta heterodimer bends the DNA helix and shields approximately 20 base pairs. Acts mainly to repair insertion-deletion loops (IDLs) from 2 to 13 nucleotides in size, but can also repair base-base and single insertion-deletion mismatches that occur during replication. After mismatch binding, forms a ternary complex with the MutL alpha heterodimer, which is thought to be responsible for directing the downstream MMR events, including strand discrimination, excision, and resynthesis. ATP binding and hydrolysis play a pivotal role in mismatch repair functions.</text>
</comment>
<keyword evidence="7 14" id="KW-0238">DNA-binding</keyword>
<evidence type="ECO:0000256" key="1">
    <source>
        <dbReference type="ARBA" id="ARBA00004123"/>
    </source>
</evidence>
<dbReference type="PANTHER" id="PTHR11361:SF122">
    <property type="entry name" value="DNA MISMATCH REPAIR PROTEIN MSH3"/>
    <property type="match status" value="1"/>
</dbReference>
<dbReference type="Gene3D" id="1.10.1420.10">
    <property type="match status" value="2"/>
</dbReference>
<dbReference type="GeneID" id="90072853"/>
<protein>
    <recommendedName>
        <fullName evidence="3 13">DNA mismatch repair protein MSH3</fullName>
    </recommendedName>
    <alternativeName>
        <fullName evidence="3 13">DNA mismatch repair protein MSH3</fullName>
    </alternativeName>
    <alternativeName>
        <fullName evidence="12">MutS protein homolog 3</fullName>
    </alternativeName>
</protein>
<evidence type="ECO:0000256" key="8">
    <source>
        <dbReference type="ARBA" id="ARBA00023204"/>
    </source>
</evidence>
<dbReference type="SUPFAM" id="SSF52540">
    <property type="entry name" value="P-loop containing nucleoside triphosphate hydrolases"/>
    <property type="match status" value="1"/>
</dbReference>
<comment type="subcellular location">
    <subcellularLocation>
        <location evidence="1">Nucleus</location>
    </subcellularLocation>
</comment>
<feature type="domain" description="DNA mismatch repair proteins mutS family" evidence="16">
    <location>
        <begin position="856"/>
        <end position="872"/>
    </location>
</feature>
<reference evidence="17 18" key="1">
    <citation type="journal article" date="2023" name="Elife">
        <title>Identification of key yeast species and microbe-microbe interactions impacting larval growth of Drosophila in the wild.</title>
        <authorList>
            <person name="Mure A."/>
            <person name="Sugiura Y."/>
            <person name="Maeda R."/>
            <person name="Honda K."/>
            <person name="Sakurai N."/>
            <person name="Takahashi Y."/>
            <person name="Watada M."/>
            <person name="Katoh T."/>
            <person name="Gotoh A."/>
            <person name="Gotoh Y."/>
            <person name="Taniguchi I."/>
            <person name="Nakamura K."/>
            <person name="Hayashi T."/>
            <person name="Katayama T."/>
            <person name="Uemura T."/>
            <person name="Hattori Y."/>
        </authorList>
    </citation>
    <scope>NUCLEOTIDE SEQUENCE [LARGE SCALE GENOMIC DNA]</scope>
    <source>
        <strain evidence="17 18">SC-9</strain>
    </source>
</reference>
<name>A0AAV5QKE5_9ASCO</name>
<dbReference type="InterPro" id="IPR007696">
    <property type="entry name" value="DNA_mismatch_repair_MutS_core"/>
</dbReference>
<dbReference type="Proteomes" id="UP001360560">
    <property type="component" value="Unassembled WGS sequence"/>
</dbReference>
<dbReference type="Gene3D" id="3.40.1170.10">
    <property type="entry name" value="DNA repair protein MutS, domain I"/>
    <property type="match status" value="1"/>
</dbReference>
<dbReference type="SMART" id="SM00533">
    <property type="entry name" value="MUTSd"/>
    <property type="match status" value="1"/>
</dbReference>
<evidence type="ECO:0000256" key="7">
    <source>
        <dbReference type="ARBA" id="ARBA00023125"/>
    </source>
</evidence>
<evidence type="ECO:0000256" key="5">
    <source>
        <dbReference type="ARBA" id="ARBA00022763"/>
    </source>
</evidence>
<dbReference type="Gene3D" id="3.30.420.110">
    <property type="entry name" value="MutS, connector domain"/>
    <property type="match status" value="1"/>
</dbReference>
<dbReference type="Pfam" id="PF00488">
    <property type="entry name" value="MutS_V"/>
    <property type="match status" value="1"/>
</dbReference>
<sequence length="1023" mass="117117">MSRQPSIMGFFKKPQSAISSPMKVADSEKNQEHQLKETTKMEHFKFTKSQDTLTNYRNSSEKQLVHEKFKEKLKHHNTNGVKRKILTEAAIENQVLQPKKKLAKAKKLTPLETQIVDLKQKNMDKILAINVGYKYKFFGPDARKVAAILNIMVIPGKESIDGSNPNDKLYDKLAYCSIPDTRLHIHLKKLISQGLKVGVVEQTETAAVKSLSSGKNSLFERKLTNVYTSATYIEDEMEDGVFGTKGGDCVVAIMEDKIPDSHGLLQMSVVSVNPVNGEILHDHFQDDFSRNELETRLYHLQPSEYVVMDNLSSRTLDKIKFFQKLKHKIRINQVISSFDSTLTTYNHINDLTDYFKDIPNDSKAELIDFATALPDHTQSCCWLLIQFLKEFNLDGVFKVKINYNPFQDSVAMLLNSNTLESLEIFQNSTNGSERGSLLELLDHTKTVFGYRLLKHWISKPLINREMIEERLQAISDIKANFSKGDLFMESLSNLLSDLPDLEKYLNRLHYKKSNRKEIYLFLKNMDKIVGILSNPIGITQIKSPLLLKCLTNSCRIVKENSKMVKEFLEVIDIQAAMNYKEKDIQIAKFFNKKFGDYGEIETVRSKIQEIEISLTEELVKIRGLLGKSYLEYKSVAKEEYLIEIGRNSLKKIPKDWIKINDTKSVVRFRSPEVIQLLKQLNFQRAKEVEVCESLFIRFLGKIDGYYSEFHSVIKNLAIFDCLFSLTAASFSAYSYVRPSFVDQQIISVKNGRHPIIESLVNNYIANDINMRDYRSRSLVLTGPNMGGKSSYVRQIALIVIMAQIGAYVPADSAVLSIFDGVFTRMGFNDNILKGESTFMVEMRECFNILQRVTSKSLVILDEVGRGTGTTDGISIAYSILDYLTNNEDNKLPFVLFITHYTELCEIEKQYPKLIKNVHMDYTEFKENEEDNLGNVVFLYKVTDGFAKNSYGLNVAKLCSIPESIVNQAYEISRSTESKVKKNRNIHWGLKFRDLVKDSISCESTATYGFKDKISQLMDEENYL</sequence>
<comment type="similarity">
    <text evidence="2">Belongs to the DNA mismatch repair MutS family. MSH3 subfamily.</text>
</comment>
<evidence type="ECO:0000256" key="14">
    <source>
        <dbReference type="RuleBase" id="RU003756"/>
    </source>
</evidence>
<evidence type="ECO:0000256" key="12">
    <source>
        <dbReference type="ARBA" id="ARBA00029792"/>
    </source>
</evidence>
<accession>A0AAV5QKE5</accession>
<dbReference type="SMART" id="SM00534">
    <property type="entry name" value="MUTSac"/>
    <property type="match status" value="1"/>
</dbReference>
<dbReference type="AlphaFoldDB" id="A0AAV5QKE5"/>
<evidence type="ECO:0000256" key="10">
    <source>
        <dbReference type="ARBA" id="ARBA00025373"/>
    </source>
</evidence>
<dbReference type="InterPro" id="IPR000432">
    <property type="entry name" value="DNA_mismatch_repair_MutS_C"/>
</dbReference>
<dbReference type="PROSITE" id="PS00486">
    <property type="entry name" value="DNA_MISMATCH_REPAIR_2"/>
    <property type="match status" value="1"/>
</dbReference>
<dbReference type="Pfam" id="PF05190">
    <property type="entry name" value="MutS_IV"/>
    <property type="match status" value="1"/>
</dbReference>
<dbReference type="InterPro" id="IPR036678">
    <property type="entry name" value="MutS_con_dom_sf"/>
</dbReference>
<evidence type="ECO:0000259" key="16">
    <source>
        <dbReference type="PROSITE" id="PS00486"/>
    </source>
</evidence>
<dbReference type="Pfam" id="PF01624">
    <property type="entry name" value="MutS_I"/>
    <property type="match status" value="1"/>
</dbReference>
<dbReference type="Gene3D" id="3.40.50.300">
    <property type="entry name" value="P-loop containing nucleotide triphosphate hydrolases"/>
    <property type="match status" value="1"/>
</dbReference>
<evidence type="ECO:0000256" key="13">
    <source>
        <dbReference type="ARBA" id="ARBA00073774"/>
    </source>
</evidence>
<dbReference type="InterPro" id="IPR007861">
    <property type="entry name" value="DNA_mismatch_repair_MutS_clamp"/>
</dbReference>
<dbReference type="Pfam" id="PF05188">
    <property type="entry name" value="MutS_II"/>
    <property type="match status" value="1"/>
</dbReference>
<evidence type="ECO:0000313" key="18">
    <source>
        <dbReference type="Proteomes" id="UP001360560"/>
    </source>
</evidence>
<dbReference type="PANTHER" id="PTHR11361">
    <property type="entry name" value="DNA MISMATCH REPAIR PROTEIN MUTS FAMILY MEMBER"/>
    <property type="match status" value="1"/>
</dbReference>
<comment type="subunit">
    <text evidence="11">Heterodimer consisting of MSH2-MSH3 (MutS beta). Forms a ternary complex with MutL alpha (MLH1-PMS1).</text>
</comment>
<dbReference type="GO" id="GO:0140664">
    <property type="term" value="F:ATP-dependent DNA damage sensor activity"/>
    <property type="evidence" value="ECO:0007669"/>
    <property type="project" value="InterPro"/>
</dbReference>
<keyword evidence="4 14" id="KW-0547">Nucleotide-binding</keyword>
<evidence type="ECO:0000256" key="4">
    <source>
        <dbReference type="ARBA" id="ARBA00022741"/>
    </source>
</evidence>
<keyword evidence="5 14" id="KW-0227">DNA damage</keyword>
<evidence type="ECO:0000256" key="6">
    <source>
        <dbReference type="ARBA" id="ARBA00022840"/>
    </source>
</evidence>
<proteinExistence type="inferred from homology"/>
<dbReference type="GO" id="GO:0006312">
    <property type="term" value="P:mitotic recombination"/>
    <property type="evidence" value="ECO:0007669"/>
    <property type="project" value="TreeGrafter"/>
</dbReference>
<dbReference type="SUPFAM" id="SSF48334">
    <property type="entry name" value="DNA repair protein MutS, domain III"/>
    <property type="match status" value="1"/>
</dbReference>
<keyword evidence="8 14" id="KW-0234">DNA repair</keyword>
<dbReference type="GO" id="GO:0005524">
    <property type="term" value="F:ATP binding"/>
    <property type="evidence" value="ECO:0007669"/>
    <property type="project" value="UniProtKB-KW"/>
</dbReference>
<dbReference type="SUPFAM" id="SSF55271">
    <property type="entry name" value="DNA repair protein MutS, domain I"/>
    <property type="match status" value="1"/>
</dbReference>
<dbReference type="InterPro" id="IPR027417">
    <property type="entry name" value="P-loop_NTPase"/>
</dbReference>
<dbReference type="GO" id="GO:0030983">
    <property type="term" value="F:mismatched DNA binding"/>
    <property type="evidence" value="ECO:0007669"/>
    <property type="project" value="InterPro"/>
</dbReference>
<dbReference type="InterPro" id="IPR045076">
    <property type="entry name" value="MutS"/>
</dbReference>
<dbReference type="InterPro" id="IPR036187">
    <property type="entry name" value="DNA_mismatch_repair_MutS_sf"/>
</dbReference>
<keyword evidence="18" id="KW-1185">Reference proteome</keyword>
<gene>
    <name evidence="17" type="ORF">DASC09_021990</name>
</gene>
<dbReference type="PIRSF" id="PIRSF037677">
    <property type="entry name" value="DNA_mis_repair_Msh6"/>
    <property type="match status" value="1"/>
</dbReference>
<keyword evidence="6" id="KW-0067">ATP-binding</keyword>
<evidence type="ECO:0000256" key="3">
    <source>
        <dbReference type="ARBA" id="ARBA00022151"/>
    </source>
</evidence>
<dbReference type="Pfam" id="PF05192">
    <property type="entry name" value="MutS_III"/>
    <property type="match status" value="1"/>
</dbReference>
<dbReference type="InterPro" id="IPR017261">
    <property type="entry name" value="DNA_mismatch_repair_MutS/MSH"/>
</dbReference>
<dbReference type="GO" id="GO:0006298">
    <property type="term" value="P:mismatch repair"/>
    <property type="evidence" value="ECO:0007669"/>
    <property type="project" value="InterPro"/>
</dbReference>
<evidence type="ECO:0000256" key="11">
    <source>
        <dbReference type="ARBA" id="ARBA00025902"/>
    </source>
</evidence>
<evidence type="ECO:0000313" key="17">
    <source>
        <dbReference type="EMBL" id="GMM34874.1"/>
    </source>
</evidence>
<dbReference type="NCBIfam" id="NF003810">
    <property type="entry name" value="PRK05399.1"/>
    <property type="match status" value="1"/>
</dbReference>
<dbReference type="GO" id="GO:0005634">
    <property type="term" value="C:nucleus"/>
    <property type="evidence" value="ECO:0007669"/>
    <property type="project" value="UniProtKB-SubCell"/>
</dbReference>
<keyword evidence="9" id="KW-0539">Nucleus</keyword>
<evidence type="ECO:0000256" key="2">
    <source>
        <dbReference type="ARBA" id="ARBA00007094"/>
    </source>
</evidence>